<evidence type="ECO:0000313" key="2">
    <source>
        <dbReference type="EMBL" id="KAK2609012.1"/>
    </source>
</evidence>
<organism evidence="2 3">
    <name type="scientific">Conoideocrella luteorostrata</name>
    <dbReference type="NCBI Taxonomy" id="1105319"/>
    <lineage>
        <taxon>Eukaryota</taxon>
        <taxon>Fungi</taxon>
        <taxon>Dikarya</taxon>
        <taxon>Ascomycota</taxon>
        <taxon>Pezizomycotina</taxon>
        <taxon>Sordariomycetes</taxon>
        <taxon>Hypocreomycetidae</taxon>
        <taxon>Hypocreales</taxon>
        <taxon>Clavicipitaceae</taxon>
        <taxon>Conoideocrella</taxon>
    </lineage>
</organism>
<evidence type="ECO:0000313" key="3">
    <source>
        <dbReference type="Proteomes" id="UP001251528"/>
    </source>
</evidence>
<sequence>MGSRLRQTGRRRPDKPGNQPTGSQKFGRGEIMPTAYAQADEERKRANLVIAEEYLGKPTDMGDNPFKDSSETR</sequence>
<comment type="caution">
    <text evidence="2">The sequence shown here is derived from an EMBL/GenBank/DDBJ whole genome shotgun (WGS) entry which is preliminary data.</text>
</comment>
<dbReference type="EMBL" id="JASWJB010000028">
    <property type="protein sequence ID" value="KAK2609012.1"/>
    <property type="molecule type" value="Genomic_DNA"/>
</dbReference>
<accession>A0AAJ0CZ95</accession>
<proteinExistence type="predicted"/>
<evidence type="ECO:0000256" key="1">
    <source>
        <dbReference type="SAM" id="MobiDB-lite"/>
    </source>
</evidence>
<feature type="region of interest" description="Disordered" evidence="1">
    <location>
        <begin position="52"/>
        <end position="73"/>
    </location>
</feature>
<keyword evidence="3" id="KW-1185">Reference proteome</keyword>
<feature type="region of interest" description="Disordered" evidence="1">
    <location>
        <begin position="1"/>
        <end position="33"/>
    </location>
</feature>
<dbReference type="Proteomes" id="UP001251528">
    <property type="component" value="Unassembled WGS sequence"/>
</dbReference>
<protein>
    <submittedName>
        <fullName evidence="2">Uncharacterized protein</fullName>
    </submittedName>
</protein>
<dbReference type="AlphaFoldDB" id="A0AAJ0CZ95"/>
<reference evidence="2" key="1">
    <citation type="submission" date="2023-06" db="EMBL/GenBank/DDBJ databases">
        <title>Conoideocrella luteorostrata (Hypocreales: Clavicipitaceae), a potential biocontrol fungus for elongate hemlock scale in United States Christmas tree production areas.</title>
        <authorList>
            <person name="Barrett H."/>
            <person name="Lovett B."/>
            <person name="Macias A.M."/>
            <person name="Stajich J.E."/>
            <person name="Kasson M.T."/>
        </authorList>
    </citation>
    <scope>NUCLEOTIDE SEQUENCE</scope>
    <source>
        <strain evidence="2">ARSEF 14590</strain>
    </source>
</reference>
<gene>
    <name evidence="2" type="ORF">QQS21_002382</name>
</gene>
<name>A0AAJ0CZ95_9HYPO</name>